<keyword evidence="3" id="KW-1185">Reference proteome</keyword>
<comment type="caution">
    <text evidence="2">The sequence shown here is derived from an EMBL/GenBank/DDBJ whole genome shotgun (WGS) entry which is preliminary data.</text>
</comment>
<evidence type="ECO:0000256" key="1">
    <source>
        <dbReference type="SAM" id="MobiDB-lite"/>
    </source>
</evidence>
<proteinExistence type="predicted"/>
<feature type="region of interest" description="Disordered" evidence="1">
    <location>
        <begin position="169"/>
        <end position="188"/>
    </location>
</feature>
<accession>A0A5N5DTU5</accession>
<feature type="region of interest" description="Disordered" evidence="1">
    <location>
        <begin position="215"/>
        <end position="252"/>
    </location>
</feature>
<dbReference type="EMBL" id="VCHE01000001">
    <property type="protein sequence ID" value="KAB2581405.1"/>
    <property type="molecule type" value="Genomic_DNA"/>
</dbReference>
<name>A0A5N5DTU5_9PEZI</name>
<feature type="compositionally biased region" description="Basic and acidic residues" evidence="1">
    <location>
        <begin position="64"/>
        <end position="76"/>
    </location>
</feature>
<evidence type="ECO:0000313" key="2">
    <source>
        <dbReference type="EMBL" id="KAB2581405.1"/>
    </source>
</evidence>
<evidence type="ECO:0000313" key="3">
    <source>
        <dbReference type="Proteomes" id="UP000325902"/>
    </source>
</evidence>
<feature type="compositionally biased region" description="Low complexity" evidence="1">
    <location>
        <begin position="241"/>
        <end position="252"/>
    </location>
</feature>
<feature type="region of interest" description="Disordered" evidence="1">
    <location>
        <begin position="1"/>
        <end position="30"/>
    </location>
</feature>
<organism evidence="2 3">
    <name type="scientific">Lasiodiplodia theobromae</name>
    <dbReference type="NCBI Taxonomy" id="45133"/>
    <lineage>
        <taxon>Eukaryota</taxon>
        <taxon>Fungi</taxon>
        <taxon>Dikarya</taxon>
        <taxon>Ascomycota</taxon>
        <taxon>Pezizomycotina</taxon>
        <taxon>Dothideomycetes</taxon>
        <taxon>Dothideomycetes incertae sedis</taxon>
        <taxon>Botryosphaeriales</taxon>
        <taxon>Botryosphaeriaceae</taxon>
        <taxon>Lasiodiplodia</taxon>
    </lineage>
</organism>
<reference evidence="2 3" key="1">
    <citation type="journal article" date="2019" name="Sci. Rep.">
        <title>A multi-omics analysis of the grapevine pathogen Lasiodiplodia theobromae reveals that temperature affects the expression of virulence- and pathogenicity-related genes.</title>
        <authorList>
            <person name="Felix C."/>
            <person name="Meneses R."/>
            <person name="Goncalves M.F.M."/>
            <person name="Tilleman L."/>
            <person name="Duarte A.S."/>
            <person name="Jorrin-Novo J.V."/>
            <person name="Van de Peer Y."/>
            <person name="Deforce D."/>
            <person name="Van Nieuwerburgh F."/>
            <person name="Esteves A.C."/>
            <person name="Alves A."/>
        </authorList>
    </citation>
    <scope>NUCLEOTIDE SEQUENCE [LARGE SCALE GENOMIC DNA]</scope>
    <source>
        <strain evidence="2 3">LA-SOL3</strain>
    </source>
</reference>
<feature type="compositionally biased region" description="Polar residues" evidence="1">
    <location>
        <begin position="220"/>
        <end position="240"/>
    </location>
</feature>
<protein>
    <submittedName>
        <fullName evidence="2">Uncharacterized protein</fullName>
    </submittedName>
</protein>
<gene>
    <name evidence="2" type="ORF">DBV05_g116</name>
</gene>
<dbReference type="AlphaFoldDB" id="A0A5N5DTU5"/>
<feature type="region of interest" description="Disordered" evidence="1">
    <location>
        <begin position="46"/>
        <end position="76"/>
    </location>
</feature>
<dbReference type="Proteomes" id="UP000325902">
    <property type="component" value="Unassembled WGS sequence"/>
</dbReference>
<feature type="compositionally biased region" description="Polar residues" evidence="1">
    <location>
        <begin position="175"/>
        <end position="187"/>
    </location>
</feature>
<sequence>MNNTRDPPMTGAHPLIKSSSSAASHQVHHHTPAHLLATTLATTTIRSMSTTNPPGSRSDDDQDDQGREPPREDDARYFVDRKLKLCTSCNNTHIVPGPCKKRSHSKVSTEPLPQSLLKTIKQPRTVLSPHDQSNMDISHLMGEFDQVCTDVGNLKSHFDAALGNIAPHHNEVSHRSQSTRGTGNPSSMDVDRVRQLLADASTFLSLARRAAFPRPAADEATNNNVQGQMMGSAPTSPQLRSPSKTLSKQSQQSSFSRYYASLFRGAHEESEDFEEGQQSMEQLLIEAKAKRLRTSKKTS</sequence>